<keyword evidence="2" id="KW-1185">Reference proteome</keyword>
<evidence type="ECO:0000313" key="1">
    <source>
        <dbReference type="EMBL" id="KAI3355226.1"/>
    </source>
</evidence>
<dbReference type="Proteomes" id="UP000831701">
    <property type="component" value="Chromosome 21"/>
</dbReference>
<dbReference type="EMBL" id="CM041551">
    <property type="protein sequence ID" value="KAI3355226.1"/>
    <property type="molecule type" value="Genomic_DNA"/>
</dbReference>
<proteinExistence type="predicted"/>
<reference evidence="1" key="1">
    <citation type="submission" date="2022-04" db="EMBL/GenBank/DDBJ databases">
        <title>Jade perch genome.</title>
        <authorList>
            <person name="Chao B."/>
        </authorList>
    </citation>
    <scope>NUCLEOTIDE SEQUENCE</scope>
    <source>
        <strain evidence="1">CB-2022</strain>
    </source>
</reference>
<organism evidence="1 2">
    <name type="scientific">Scortum barcoo</name>
    <name type="common">barcoo grunter</name>
    <dbReference type="NCBI Taxonomy" id="214431"/>
    <lineage>
        <taxon>Eukaryota</taxon>
        <taxon>Metazoa</taxon>
        <taxon>Chordata</taxon>
        <taxon>Craniata</taxon>
        <taxon>Vertebrata</taxon>
        <taxon>Euteleostomi</taxon>
        <taxon>Actinopterygii</taxon>
        <taxon>Neopterygii</taxon>
        <taxon>Teleostei</taxon>
        <taxon>Neoteleostei</taxon>
        <taxon>Acanthomorphata</taxon>
        <taxon>Eupercaria</taxon>
        <taxon>Centrarchiformes</taxon>
        <taxon>Terapontoidei</taxon>
        <taxon>Terapontidae</taxon>
        <taxon>Scortum</taxon>
    </lineage>
</organism>
<gene>
    <name evidence="1" type="ORF">L3Q82_018079</name>
</gene>
<comment type="caution">
    <text evidence="1">The sequence shown here is derived from an EMBL/GenBank/DDBJ whole genome shotgun (WGS) entry which is preliminary data.</text>
</comment>
<protein>
    <submittedName>
        <fullName evidence="1">Uncharacterized protein</fullName>
    </submittedName>
</protein>
<sequence length="2478" mass="272476">AYTVTEALRGHSLVEIRVRALKSIVSKLDHALISVSDIVQEKMLFVYLLEWFNFPEVPLQEEVLELISTLSKHPSAAQMLRDVGAVDFLTQLSPNVEPRLRAVIDGTLDQLFQLPELLPSHAMVYSHGQRTTAPTGVATPTVVPPEEHSPKMGYFHKSMPSQTDVPRQKIAVHESVRCLKFSVFPWLILTNTDRHILSSNESSLRSNNPNLVRTTCELLCDVIMQDFPVEIFLQRPSIVKSLLSLLRLGSGKGEASYLHLQALSCLRQLCVGLRRRLRFHQDPSFYSTKQDPVSQNSSFSYSQEVRPQRSQASSPGGECSPRPSVVGRTGQRARGDGQDGDAASNNGSSHRGGAAVQAPRQTPQSPADVAHLALPDLGVEDVLELQLQQLTLAQFTVATMEHAIPLLKTEGSHVFHRVLELLCDVVLLLGDSVCELVWDDRSLKEKLKACMELLGDILSYHQSYSAGIVHSLQVHHRMAYTGTAIFTIKLLQTILPPEKASDNLPENTAAAIFHLCLDTSLGSLLPSMQETAVAYLEQVNSDSLDIYRRVTRAALWMESTCNFMKESQAEGEKNWLELLELADQAISGLPFHQHLPIIKECVRICSYLYDKKLPCNVKWKFDQPSPLLQSESQKLLLQLLSHPLQYVKAETYECTLNLVKDCLGIQNVSRQEPGACGGVNFLLHHRVLYEISAFGLQDSAEKVNVAAKDILLFLLKGRLMMTASTWDRFNEALYPVMPILQGYACTEESLGNCVLLISDPSDMARDNVFPSTAKLKAALRLLFTKQPTVRVAAVQQILPHLTSTDDANTARPDLDQPAISSLPNLYCLRNPLDIALDTRNKSVLKVESVEKLFCILSSDTVDISLRRSAAEQLSVVLQDTTMHPVLKNLGITDKVISFIVESVNGNKSFDCLLEPCVCILRKLVYADSSLRHSLAQRNLLLLTLLRASMILKENKGNVNEIAVLMSLLLFDEIASIEVWSDKSTADVKLAPFSLPLPVIRRYNIPFQAATHHAVSPYCCVLSPSSDLLTLAPARQALQVAWNTAWHSGVDNLLERLHGICNDIAEFHPDLKLSEAQVLSLRAGHLPAALQDCIQAIVTAAGHSSVTSALSRLSLYLLMDRLALPHIPTHSCRDTLHSLSWQVAVTRFLQVRPACVEDERLLVGIVAFLNAYFNQMHAESVSDSEDEDLRWILELLLNQEAESLLNLLLDVETQTSAQGPGEPEKLKNHVSQRLQRELTSFFNIVLLRLAHTTDRVCLALAGPFKSQLAVRLLQSLRVSDAPRFYGLPSLERTLQGMVSLTAQPGWSSHCPDLEPISLCSKYLSGLLEVISSFYVEWGGNSLSFMGKGVTKNAVICLLHLSHEMMAKNKDKASVHSVDAVDFISQWSLGNDAAAEEASASQLGLAWLIPLWVDRDQEVRFASLGLGAALSSVPSGCQALCASCQNISGGLWGTLLNILLDQQESSMVRREAAFILQNLLVMPMPANAEEAKDSHWQHPCVHDEVSGVSLVGLPALQALLYHCQYFQHVALSAANCYRGRYTFHPQTRSGATSGPCPQESNSLDSENSLWFWRGDPPPSTVNSSRPSSSLSTSSTVVSNALIRGSGPHTPKGPSPLNITEDTPASRLMAQGQSDTDTSDSVTSQDSRQGEPSAAEAVVMVTPDLLTAHCGLLMNLLAILPDFTLTAIQHNQLLQALASLVDIGSIEKCLTELKTPSVLPGKRENIKGQFVTLLQFLSSFSKLLHSCVMVSQELIGQMDFLKQLLTTLVAVLMLDSKGLGQELMLKSNAGTQDTVCVCWADVFMLLATLVRRDSSVAYPSVSAALGRRWRTFAGTLSVCVNEKFADPLPHTVALRFLCTIFEEETKSQGGEVATSNSTPVTALSDILNGPSANQLCELLLQSFERRTLQDPLKKLTARALMTLLACSPTAQNHAAKAGLIDSCVEQMKQIHSQLHLESVRPGKASHRKKEEGYLKEVKLTAEILRSALYRNDECKVVATDARLTLALYALWPWLLLDDLTMEAVLELLCVYTANCTAACSCLCGGGPGVAPGSKGTLSNSLMHSVMKLASGIAPDNSSVQKLAFSLLANLAMSRDCRGLLQKHNFLQAFLSVPVPKAGGVKATSAGCGSGGLLGLWLRLLVNLSFTEDGQQSILRVTGVLELLADLAPHRRHALLTLHNLCFCPANKPHVIANVAVQQKEAVTVRLEEGMVLNCLCPWYGNLSMVSWTKIPDKDSIAVFHPEYGVAFSHHYRERIEFLRTTPMDGSISMRNVTHQDIGVYHCSVQTFPQGPWTRNIHVEDLDEPPEEDDSTEPPTPEAIETDAELAAEPNDNVTISCNHKHNSTIYQVILEKMPRGQPWRIIGVCKKVDGGLVAEDYSDRGRVSCTDGLDVSLHLTGVMQEDGGFYRCTFSTDAGVQTNTIQLTVPPSAGEFSLSWYMAYIYIGSGAAGLILLVVIIILAVRHRKRNKREEYRVKLHPSQR</sequence>
<evidence type="ECO:0000313" key="2">
    <source>
        <dbReference type="Proteomes" id="UP000831701"/>
    </source>
</evidence>
<name>A0ACB8VHX8_9TELE</name>
<feature type="non-terminal residue" evidence="1">
    <location>
        <position position="2478"/>
    </location>
</feature>
<feature type="non-terminal residue" evidence="1">
    <location>
        <position position="1"/>
    </location>
</feature>
<accession>A0ACB8VHX8</accession>